<dbReference type="FunFam" id="3.40.50.300:FF:000120">
    <property type="entry name" value="ATP-dependent chaperone ClpB"/>
    <property type="match status" value="1"/>
</dbReference>
<accession>A0A380S853</accession>
<dbReference type="GO" id="GO:0006508">
    <property type="term" value="P:proteolysis"/>
    <property type="evidence" value="ECO:0007669"/>
    <property type="project" value="UniProtKB-KW"/>
</dbReference>
<keyword evidence="3 8" id="KW-0677">Repeat</keyword>
<dbReference type="Gene3D" id="3.40.50.300">
    <property type="entry name" value="P-loop containing nucleotide triphosphate hydrolases"/>
    <property type="match status" value="3"/>
</dbReference>
<evidence type="ECO:0000256" key="9">
    <source>
        <dbReference type="SAM" id="Coils"/>
    </source>
</evidence>
<protein>
    <recommendedName>
        <fullName evidence="2">Chaperone protein ClpB</fullName>
    </recommendedName>
</protein>
<dbReference type="FunFam" id="3.40.50.300:FF:000025">
    <property type="entry name" value="ATP-dependent Clp protease subunit"/>
    <property type="match status" value="1"/>
</dbReference>
<keyword evidence="5 11" id="KW-0067">ATP-binding</keyword>
<dbReference type="SMART" id="SM01086">
    <property type="entry name" value="ClpB_D2-small"/>
    <property type="match status" value="1"/>
</dbReference>
<dbReference type="Gene3D" id="1.10.1780.10">
    <property type="entry name" value="Clp, N-terminal domain"/>
    <property type="match status" value="1"/>
</dbReference>
<dbReference type="GO" id="GO:0005524">
    <property type="term" value="F:ATP binding"/>
    <property type="evidence" value="ECO:0007669"/>
    <property type="project" value="UniProtKB-KW"/>
</dbReference>
<evidence type="ECO:0000256" key="3">
    <source>
        <dbReference type="ARBA" id="ARBA00022737"/>
    </source>
</evidence>
<dbReference type="InterPro" id="IPR036628">
    <property type="entry name" value="Clp_N_dom_sf"/>
</dbReference>
<dbReference type="GO" id="GO:0034605">
    <property type="term" value="P:cellular response to heat"/>
    <property type="evidence" value="ECO:0007669"/>
    <property type="project" value="TreeGrafter"/>
</dbReference>
<dbReference type="CDD" id="cd00009">
    <property type="entry name" value="AAA"/>
    <property type="match status" value="1"/>
</dbReference>
<dbReference type="AlphaFoldDB" id="A0A380S853"/>
<keyword evidence="11" id="KW-0645">Protease</keyword>
<organism evidence="11 12">
    <name type="scientific">Fibrobacter succinogenes</name>
    <name type="common">Bacteroides succinogenes</name>
    <dbReference type="NCBI Taxonomy" id="833"/>
    <lineage>
        <taxon>Bacteria</taxon>
        <taxon>Pseudomonadati</taxon>
        <taxon>Fibrobacterota</taxon>
        <taxon>Fibrobacteria</taxon>
        <taxon>Fibrobacterales</taxon>
        <taxon>Fibrobacteraceae</taxon>
        <taxon>Fibrobacter</taxon>
    </lineage>
</organism>
<dbReference type="Proteomes" id="UP000255423">
    <property type="component" value="Unassembled WGS sequence"/>
</dbReference>
<keyword evidence="11" id="KW-0378">Hydrolase</keyword>
<dbReference type="SUPFAM" id="SSF81923">
    <property type="entry name" value="Double Clp-N motif"/>
    <property type="match status" value="1"/>
</dbReference>
<dbReference type="InterPro" id="IPR004176">
    <property type="entry name" value="Clp_R_N"/>
</dbReference>
<evidence type="ECO:0000256" key="1">
    <source>
        <dbReference type="ARBA" id="ARBA00008675"/>
    </source>
</evidence>
<dbReference type="InterPro" id="IPR019489">
    <property type="entry name" value="Clp_ATPase_C"/>
</dbReference>
<sequence>MSDFTNDAEKVLAKAQSLRDRCSHSYLGAAHLAVGLVEGPDATLKKLYKSKGVKTNELRGRLEPFVQKIPRMEGVNPDVEPDSDLNRILRAAVQAARQVSRMVTPGDLLVALMKFSGDRGLAKVFEDALGSTEVVETWLSDPFAGAANAEEQSPLKLYGRELVEMAADGKLSPVIGREEEIRRVILILSRKTKNNPCLVGEPGVGKTAIVEGLAERIYRGDVPDALKGKKVFALDLSALMAGAKYRGDFEERLKSVIDAIEEDGNTLMFIDELHNIVGAGKTEGSMDLGNMLKPKLARGELHCIGATTTQEYRKYIEKDSALERRFQPVQVSEPSEDEAISILRGIKDGFDAHHGVRLHDNALVAAVKLSNRYISDRFLPDKAIDLIDEAASLVKTQMDTVPEALDTLQRKELQMKIEEQALSKETDEASVKRLKELREDLAVTDAAVKQMQERWQDRRAAFAEVQDLKKSLKAAKDEMEQAEARYDLNRAAELKYNKIVNIEKELAQKTEALRKSAEEGGLSEEVTEETIALVVSRWTGIPVTKLCEGEKAKLLHLDERLHARVIGQDEAVEAVSEAILRNRSGLSRENAPIGSFLFLGPTGVGKTELAKALAVELFDSENALVRIDMSEYMEKHSVSRLIGAPPGYVGYEEGGQLTEAVRTHPYCVILLDEIEKAHPDVFNTLLQVLDDGRLTDGKGRTVNFKNTLILMTSNLGAEKFRLSAASAKNGEPPQVALADVEADLHAFFRPEFLNRLDEVLVFQSLSKKQIREIVKLKFADLANRAARQDLVLTLSDAALDAIAEGAYQPEFGARPIQRYIERNIERPLSHAILSGTVSASKPAVVDYKDGMFVVK</sequence>
<dbReference type="Pfam" id="PF07724">
    <property type="entry name" value="AAA_2"/>
    <property type="match status" value="1"/>
</dbReference>
<dbReference type="Pfam" id="PF10431">
    <property type="entry name" value="ClpB_D2-small"/>
    <property type="match status" value="1"/>
</dbReference>
<dbReference type="PROSITE" id="PS00871">
    <property type="entry name" value="CLPAB_2"/>
    <property type="match status" value="1"/>
</dbReference>
<dbReference type="Pfam" id="PF02861">
    <property type="entry name" value="Clp_N"/>
    <property type="match status" value="1"/>
</dbReference>
<evidence type="ECO:0000313" key="11">
    <source>
        <dbReference type="EMBL" id="SUQ25955.1"/>
    </source>
</evidence>
<evidence type="ECO:0000256" key="2">
    <source>
        <dbReference type="ARBA" id="ARBA00017574"/>
    </source>
</evidence>
<dbReference type="Gene3D" id="1.10.8.60">
    <property type="match status" value="1"/>
</dbReference>
<dbReference type="GO" id="GO:0016887">
    <property type="term" value="F:ATP hydrolysis activity"/>
    <property type="evidence" value="ECO:0007669"/>
    <property type="project" value="InterPro"/>
</dbReference>
<dbReference type="InterPro" id="IPR001270">
    <property type="entry name" value="ClpA/B"/>
</dbReference>
<name>A0A380S853_FIBSU</name>
<dbReference type="EMBL" id="UHJL01000005">
    <property type="protein sequence ID" value="SUQ25955.1"/>
    <property type="molecule type" value="Genomic_DNA"/>
</dbReference>
<reference evidence="11 12" key="1">
    <citation type="submission" date="2017-08" db="EMBL/GenBank/DDBJ databases">
        <authorList>
            <person name="de Groot N.N."/>
        </authorList>
    </citation>
    <scope>NUCLEOTIDE SEQUENCE [LARGE SCALE GENOMIC DNA]</scope>
    <source>
        <strain evidence="11 12">HM2</strain>
    </source>
</reference>
<dbReference type="Pfam" id="PF00004">
    <property type="entry name" value="AAA"/>
    <property type="match status" value="1"/>
</dbReference>
<keyword evidence="9" id="KW-0175">Coiled coil</keyword>
<evidence type="ECO:0000259" key="10">
    <source>
        <dbReference type="PROSITE" id="PS51903"/>
    </source>
</evidence>
<dbReference type="InterPro" id="IPR028299">
    <property type="entry name" value="ClpA/B_CS2"/>
</dbReference>
<proteinExistence type="inferred from homology"/>
<comment type="subunit">
    <text evidence="7">Homohexamer. The oligomerization is ATP-dependent.</text>
</comment>
<dbReference type="PROSITE" id="PS51903">
    <property type="entry name" value="CLP_R"/>
    <property type="match status" value="1"/>
</dbReference>
<evidence type="ECO:0000256" key="7">
    <source>
        <dbReference type="ARBA" id="ARBA00026057"/>
    </source>
</evidence>
<dbReference type="InterPro" id="IPR050130">
    <property type="entry name" value="ClpA_ClpB"/>
</dbReference>
<comment type="similarity">
    <text evidence="1">Belongs to the ClpA/ClpB family.</text>
</comment>
<dbReference type="InterPro" id="IPR027417">
    <property type="entry name" value="P-loop_NTPase"/>
</dbReference>
<keyword evidence="6" id="KW-0143">Chaperone</keyword>
<gene>
    <name evidence="11" type="ORF">SAMN05661053_2759</name>
</gene>
<dbReference type="InterPro" id="IPR003593">
    <property type="entry name" value="AAA+_ATPase"/>
</dbReference>
<dbReference type="SUPFAM" id="SSF52540">
    <property type="entry name" value="P-loop containing nucleoside triphosphate hydrolases"/>
    <property type="match status" value="2"/>
</dbReference>
<feature type="coiled-coil region" evidence="9">
    <location>
        <begin position="408"/>
        <end position="519"/>
    </location>
</feature>
<dbReference type="PANTHER" id="PTHR11638:SF18">
    <property type="entry name" value="HEAT SHOCK PROTEIN 104"/>
    <property type="match status" value="1"/>
</dbReference>
<evidence type="ECO:0000256" key="8">
    <source>
        <dbReference type="PROSITE-ProRule" id="PRU01251"/>
    </source>
</evidence>
<evidence type="ECO:0000256" key="4">
    <source>
        <dbReference type="ARBA" id="ARBA00022741"/>
    </source>
</evidence>
<evidence type="ECO:0000256" key="6">
    <source>
        <dbReference type="ARBA" id="ARBA00023186"/>
    </source>
</evidence>
<evidence type="ECO:0000256" key="5">
    <source>
        <dbReference type="ARBA" id="ARBA00022840"/>
    </source>
</evidence>
<evidence type="ECO:0000313" key="12">
    <source>
        <dbReference type="Proteomes" id="UP000255423"/>
    </source>
</evidence>
<dbReference type="Pfam" id="PF17871">
    <property type="entry name" value="AAA_lid_9"/>
    <property type="match status" value="1"/>
</dbReference>
<dbReference type="RefSeq" id="WP_109573572.1">
    <property type="nucleotide sequence ID" value="NZ_UHJL01000005.1"/>
</dbReference>
<feature type="domain" description="Clp R" evidence="10">
    <location>
        <begin position="1"/>
        <end position="145"/>
    </location>
</feature>
<dbReference type="PRINTS" id="PR00300">
    <property type="entry name" value="CLPPROTEASEA"/>
</dbReference>
<dbReference type="InterPro" id="IPR003959">
    <property type="entry name" value="ATPase_AAA_core"/>
</dbReference>
<dbReference type="GO" id="GO:0008233">
    <property type="term" value="F:peptidase activity"/>
    <property type="evidence" value="ECO:0007669"/>
    <property type="project" value="UniProtKB-KW"/>
</dbReference>
<dbReference type="CDD" id="cd19499">
    <property type="entry name" value="RecA-like_ClpB_Hsp104-like"/>
    <property type="match status" value="1"/>
</dbReference>
<dbReference type="PANTHER" id="PTHR11638">
    <property type="entry name" value="ATP-DEPENDENT CLP PROTEASE"/>
    <property type="match status" value="1"/>
</dbReference>
<dbReference type="GO" id="GO:0005737">
    <property type="term" value="C:cytoplasm"/>
    <property type="evidence" value="ECO:0007669"/>
    <property type="project" value="TreeGrafter"/>
</dbReference>
<dbReference type="InterPro" id="IPR041546">
    <property type="entry name" value="ClpA/ClpB_AAA_lid"/>
</dbReference>
<dbReference type="SMART" id="SM00382">
    <property type="entry name" value="AAA"/>
    <property type="match status" value="2"/>
</dbReference>
<keyword evidence="4" id="KW-0547">Nucleotide-binding</keyword>
<dbReference type="FunFam" id="3.40.50.300:FF:000010">
    <property type="entry name" value="Chaperone clpB 1, putative"/>
    <property type="match status" value="1"/>
</dbReference>